<dbReference type="InterPro" id="IPR025705">
    <property type="entry name" value="Beta_hexosaminidase_sua/sub"/>
</dbReference>
<dbReference type="PANTHER" id="PTHR22600:SF57">
    <property type="entry name" value="BETA-N-ACETYLHEXOSAMINIDASE"/>
    <property type="match status" value="1"/>
</dbReference>
<organism evidence="11 12">
    <name type="scientific">Ginsengibacter hankyongi</name>
    <dbReference type="NCBI Taxonomy" id="2607284"/>
    <lineage>
        <taxon>Bacteria</taxon>
        <taxon>Pseudomonadati</taxon>
        <taxon>Bacteroidota</taxon>
        <taxon>Chitinophagia</taxon>
        <taxon>Chitinophagales</taxon>
        <taxon>Chitinophagaceae</taxon>
        <taxon>Ginsengibacter</taxon>
    </lineage>
</organism>
<dbReference type="Gene3D" id="3.40.50.1110">
    <property type="entry name" value="SGNH hydrolase"/>
    <property type="match status" value="1"/>
</dbReference>
<evidence type="ECO:0000256" key="1">
    <source>
        <dbReference type="ARBA" id="ARBA00001231"/>
    </source>
</evidence>
<evidence type="ECO:0000256" key="2">
    <source>
        <dbReference type="ARBA" id="ARBA00006285"/>
    </source>
</evidence>
<feature type="signal peptide" evidence="7">
    <location>
        <begin position="1"/>
        <end position="21"/>
    </location>
</feature>
<feature type="domain" description="Beta-hexosaminidase bacterial type N-terminal" evidence="9">
    <location>
        <begin position="231"/>
        <end position="354"/>
    </location>
</feature>
<dbReference type="InterPro" id="IPR029018">
    <property type="entry name" value="Hex-like_dom2"/>
</dbReference>
<name>A0A5J5IHP3_9BACT</name>
<dbReference type="SUPFAM" id="SSF55545">
    <property type="entry name" value="beta-N-acetylhexosaminidase-like domain"/>
    <property type="match status" value="1"/>
</dbReference>
<feature type="domain" description="Glycoside hydrolase family 20 catalytic" evidence="8">
    <location>
        <begin position="357"/>
        <end position="520"/>
    </location>
</feature>
<dbReference type="Proteomes" id="UP000326903">
    <property type="component" value="Unassembled WGS sequence"/>
</dbReference>
<dbReference type="GO" id="GO:0005975">
    <property type="term" value="P:carbohydrate metabolic process"/>
    <property type="evidence" value="ECO:0007669"/>
    <property type="project" value="InterPro"/>
</dbReference>
<evidence type="ECO:0000313" key="11">
    <source>
        <dbReference type="EMBL" id="KAA9040510.1"/>
    </source>
</evidence>
<keyword evidence="4 11" id="KW-0378">Hydrolase</keyword>
<evidence type="ECO:0000256" key="6">
    <source>
        <dbReference type="PIRSR" id="PIRSR625705-1"/>
    </source>
</evidence>
<keyword evidence="7" id="KW-0732">Signal</keyword>
<comment type="similarity">
    <text evidence="2">Belongs to the glycosyl hydrolase 20 family.</text>
</comment>
<dbReference type="GO" id="GO:0030203">
    <property type="term" value="P:glycosaminoglycan metabolic process"/>
    <property type="evidence" value="ECO:0007669"/>
    <property type="project" value="TreeGrafter"/>
</dbReference>
<dbReference type="GO" id="GO:0016788">
    <property type="term" value="F:hydrolase activity, acting on ester bonds"/>
    <property type="evidence" value="ECO:0007669"/>
    <property type="project" value="UniProtKB-ARBA"/>
</dbReference>
<dbReference type="GO" id="GO:0016020">
    <property type="term" value="C:membrane"/>
    <property type="evidence" value="ECO:0007669"/>
    <property type="project" value="TreeGrafter"/>
</dbReference>
<feature type="domain" description="SGNH hydrolase-type esterase" evidence="10">
    <location>
        <begin position="54"/>
        <end position="213"/>
    </location>
</feature>
<keyword evidence="12" id="KW-1185">Reference proteome</keyword>
<dbReference type="SUPFAM" id="SSF51445">
    <property type="entry name" value="(Trans)glycosidases"/>
    <property type="match status" value="1"/>
</dbReference>
<dbReference type="InterPro" id="IPR013830">
    <property type="entry name" value="SGNH_hydro"/>
</dbReference>
<evidence type="ECO:0000259" key="9">
    <source>
        <dbReference type="Pfam" id="PF02838"/>
    </source>
</evidence>
<evidence type="ECO:0000256" key="4">
    <source>
        <dbReference type="ARBA" id="ARBA00022801"/>
    </source>
</evidence>
<dbReference type="EMBL" id="VYQF01000001">
    <property type="protein sequence ID" value="KAA9040510.1"/>
    <property type="molecule type" value="Genomic_DNA"/>
</dbReference>
<evidence type="ECO:0000259" key="10">
    <source>
        <dbReference type="Pfam" id="PF13472"/>
    </source>
</evidence>
<feature type="chain" id="PRO_5023907468" description="beta-N-acetylhexosaminidase" evidence="7">
    <location>
        <begin position="22"/>
        <end position="860"/>
    </location>
</feature>
<dbReference type="PANTHER" id="PTHR22600">
    <property type="entry name" value="BETA-HEXOSAMINIDASE"/>
    <property type="match status" value="1"/>
</dbReference>
<dbReference type="SUPFAM" id="SSF52266">
    <property type="entry name" value="SGNH hydrolase"/>
    <property type="match status" value="1"/>
</dbReference>
<sequence>MKKALLTIICFLLQHSIFSQVVLPSYPDSIFSTYYQQRDSHFQTLPQTTGDIIFLGNSITDGAEWTELFNDIHVKNRGISGDITAGVMHRLDEITNRKPVKVFLLIGVNDVARNIPSDSIVKNILIIADYVRQQSPSTKLYVQSILPVNNVYGKFNTHTDKGEQIKIINAKLKASTNSHAYTYIDLYSSFADENGKLKANLTNDGLHLKGKAYLIWKHILYPYIYDLERNPSLIPLPQQVSFTTNYFPLFDCKKIVTENSVLLNEAENLKQQLWEKGIIMDVNKPSGTDEPVIELEIGKVETPMLEEEAYRLSVTQNRILIRANTAHGIFNGIQTLLQLTRDGSLVTTCEITDWPAFSWRGYMVDVGRNFQSMQLLKQQIAVMSKYKLNIFHFHFTEDIAWRLQSKMYPQLTAPENMLRNKGMYYTVDELKELIAYCKERYITLVSEIDMPGHSAAFKRAMGVDMQSDSGIVILKNILKEFFTTFKDLPYFHVGGDEVHISNKNFMPEILRYVESFGKKTVAWSPGASLDNKTIRQLWMSDNGKRNISTLKFIDSRHLYINHMDPLEAVVTIFNRQIGDTTREDDNINGGTLCLWPDRKVENETDILKMNPVYPGILAFAERCWRGGGCKGWTATIGTPGSPEANEFTEFENRLLDHKKLYFTELPFPYVKQSQMVWRLYGPYENNGELSRQFEPEIEKLNESQLVSSQIVTGGTIILRHWWAPLIKGVLNHPKENTTWYAYTKIWSDEERLREFWIGFNNLSRSPATDSPDSGTWNNLQSEIWVNGNEIPAPDWKRPGQKGNSEIPLVDEGYEYREPTKILLHKGWNIVLIKSPIVSFKGKDWQNPVKWEFTFVPVCSY</sequence>
<reference evidence="11 12" key="1">
    <citation type="submission" date="2019-09" db="EMBL/GenBank/DDBJ databases">
        <title>Draft genome sequence of Ginsengibacter sp. BR5-29.</title>
        <authorList>
            <person name="Im W.-T."/>
        </authorList>
    </citation>
    <scope>NUCLEOTIDE SEQUENCE [LARGE SCALE GENOMIC DNA]</scope>
    <source>
        <strain evidence="11 12">BR5-29</strain>
    </source>
</reference>
<dbReference type="Gene3D" id="3.20.20.80">
    <property type="entry name" value="Glycosidases"/>
    <property type="match status" value="1"/>
</dbReference>
<dbReference type="RefSeq" id="WP_150412569.1">
    <property type="nucleotide sequence ID" value="NZ_VYQF01000001.1"/>
</dbReference>
<feature type="active site" description="Proton donor" evidence="6">
    <location>
        <position position="497"/>
    </location>
</feature>
<dbReference type="EC" id="3.2.1.52" evidence="3"/>
<accession>A0A5J5IHP3</accession>
<dbReference type="GO" id="GO:0004563">
    <property type="term" value="F:beta-N-acetylhexosaminidase activity"/>
    <property type="evidence" value="ECO:0007669"/>
    <property type="project" value="UniProtKB-EC"/>
</dbReference>
<evidence type="ECO:0000256" key="3">
    <source>
        <dbReference type="ARBA" id="ARBA00012663"/>
    </source>
</evidence>
<gene>
    <name evidence="11" type="ORF">FW778_00210</name>
</gene>
<dbReference type="Pfam" id="PF02838">
    <property type="entry name" value="Glyco_hydro_20b"/>
    <property type="match status" value="1"/>
</dbReference>
<comment type="catalytic activity">
    <reaction evidence="1">
        <text>Hydrolysis of terminal non-reducing N-acetyl-D-hexosamine residues in N-acetyl-beta-D-hexosaminides.</text>
        <dbReference type="EC" id="3.2.1.52"/>
    </reaction>
</comment>
<keyword evidence="5" id="KW-0326">Glycosidase</keyword>
<dbReference type="Pfam" id="PF00728">
    <property type="entry name" value="Glyco_hydro_20"/>
    <property type="match status" value="1"/>
</dbReference>
<dbReference type="InterPro" id="IPR017853">
    <property type="entry name" value="GH"/>
</dbReference>
<dbReference type="PRINTS" id="PR00738">
    <property type="entry name" value="GLHYDRLASE20"/>
</dbReference>
<protein>
    <recommendedName>
        <fullName evidence="3">beta-N-acetylhexosaminidase</fullName>
        <ecNumber evidence="3">3.2.1.52</ecNumber>
    </recommendedName>
</protein>
<dbReference type="InterPro" id="IPR015882">
    <property type="entry name" value="HEX_bac_N"/>
</dbReference>
<dbReference type="Pfam" id="PF13472">
    <property type="entry name" value="Lipase_GDSL_2"/>
    <property type="match status" value="1"/>
</dbReference>
<proteinExistence type="inferred from homology"/>
<dbReference type="InterPro" id="IPR015883">
    <property type="entry name" value="Glyco_hydro_20_cat"/>
</dbReference>
<evidence type="ECO:0000313" key="12">
    <source>
        <dbReference type="Proteomes" id="UP000326903"/>
    </source>
</evidence>
<comment type="caution">
    <text evidence="11">The sequence shown here is derived from an EMBL/GenBank/DDBJ whole genome shotgun (WGS) entry which is preliminary data.</text>
</comment>
<evidence type="ECO:0000256" key="5">
    <source>
        <dbReference type="ARBA" id="ARBA00023295"/>
    </source>
</evidence>
<dbReference type="InterPro" id="IPR036514">
    <property type="entry name" value="SGNH_hydro_sf"/>
</dbReference>
<dbReference type="AlphaFoldDB" id="A0A5J5IHP3"/>
<evidence type="ECO:0000259" key="8">
    <source>
        <dbReference type="Pfam" id="PF00728"/>
    </source>
</evidence>
<evidence type="ECO:0000256" key="7">
    <source>
        <dbReference type="SAM" id="SignalP"/>
    </source>
</evidence>
<dbReference type="Gene3D" id="3.30.379.10">
    <property type="entry name" value="Chitobiase/beta-hexosaminidase domain 2-like"/>
    <property type="match status" value="1"/>
</dbReference>